<keyword evidence="3 5" id="KW-1133">Transmembrane helix</keyword>
<accession>A0A3A2ZRQ3</accession>
<dbReference type="GO" id="GO:1990961">
    <property type="term" value="P:xenobiotic detoxification by transmembrane export across the plasma membrane"/>
    <property type="evidence" value="ECO:0007669"/>
    <property type="project" value="TreeGrafter"/>
</dbReference>
<dbReference type="GO" id="GO:0015244">
    <property type="term" value="F:fluconazole transmembrane transporter activity"/>
    <property type="evidence" value="ECO:0007669"/>
    <property type="project" value="TreeGrafter"/>
</dbReference>
<keyword evidence="2 5" id="KW-0812">Transmembrane</keyword>
<sequence>MLTLARAFTLTFSEPIVFLMDLYAGLLYGVLFIWFESFPLVFGGIYGFNEGQQGLAYLVWVKYGIVAKFNNPDFKPEMVIPPTFVGSFALPVCLFWYGWSARESVHWIVPIIGSSIFTISVVTLFNSLFNYLGISYPAYAASIFAGSALFRAGFAASFPLFARALFHHLGIGPGNSLLGGIAICFIPIPFIFYRYGGKIRHLSKNARHDI</sequence>
<keyword evidence="7" id="KW-1185">Reference proteome</keyword>
<evidence type="ECO:0000256" key="4">
    <source>
        <dbReference type="ARBA" id="ARBA00023136"/>
    </source>
</evidence>
<comment type="subcellular location">
    <subcellularLocation>
        <location evidence="1">Membrane</location>
        <topology evidence="1">Multi-pass membrane protein</topology>
    </subcellularLocation>
</comment>
<keyword evidence="4 5" id="KW-0472">Membrane</keyword>
<dbReference type="GO" id="GO:0005886">
    <property type="term" value="C:plasma membrane"/>
    <property type="evidence" value="ECO:0007669"/>
    <property type="project" value="TreeGrafter"/>
</dbReference>
<feature type="transmembrane region" description="Helical" evidence="5">
    <location>
        <begin position="136"/>
        <end position="156"/>
    </location>
</feature>
<evidence type="ECO:0000256" key="2">
    <source>
        <dbReference type="ARBA" id="ARBA00022692"/>
    </source>
</evidence>
<protein>
    <submittedName>
        <fullName evidence="6">Resistance protein</fullName>
    </submittedName>
</protein>
<proteinExistence type="predicted"/>
<comment type="caution">
    <text evidence="6">The sequence shown here is derived from an EMBL/GenBank/DDBJ whole genome shotgun (WGS) entry which is preliminary data.</text>
</comment>
<dbReference type="OrthoDB" id="3357846at2759"/>
<evidence type="ECO:0000256" key="5">
    <source>
        <dbReference type="SAM" id="Phobius"/>
    </source>
</evidence>
<dbReference type="PANTHER" id="PTHR23502">
    <property type="entry name" value="MAJOR FACILITATOR SUPERFAMILY"/>
    <property type="match status" value="1"/>
</dbReference>
<dbReference type="AlphaFoldDB" id="A0A3A2ZRQ3"/>
<evidence type="ECO:0000313" key="6">
    <source>
        <dbReference type="EMBL" id="RJE24077.1"/>
    </source>
</evidence>
<dbReference type="Proteomes" id="UP000266188">
    <property type="component" value="Unassembled WGS sequence"/>
</dbReference>
<dbReference type="PANTHER" id="PTHR23502:SF23">
    <property type="entry name" value="FLUCONAZOLE RESISTANCE PROTEIN 1"/>
    <property type="match status" value="1"/>
</dbReference>
<dbReference type="EMBL" id="MVGC01000094">
    <property type="protein sequence ID" value="RJE24077.1"/>
    <property type="molecule type" value="Genomic_DNA"/>
</dbReference>
<feature type="transmembrane region" description="Helical" evidence="5">
    <location>
        <begin position="105"/>
        <end position="129"/>
    </location>
</feature>
<organism evidence="6 7">
    <name type="scientific">Aspergillus sclerotialis</name>
    <dbReference type="NCBI Taxonomy" id="2070753"/>
    <lineage>
        <taxon>Eukaryota</taxon>
        <taxon>Fungi</taxon>
        <taxon>Dikarya</taxon>
        <taxon>Ascomycota</taxon>
        <taxon>Pezizomycotina</taxon>
        <taxon>Eurotiomycetes</taxon>
        <taxon>Eurotiomycetidae</taxon>
        <taxon>Eurotiales</taxon>
        <taxon>Aspergillaceae</taxon>
        <taxon>Aspergillus</taxon>
        <taxon>Aspergillus subgen. Polypaecilum</taxon>
    </lineage>
</organism>
<evidence type="ECO:0000313" key="7">
    <source>
        <dbReference type="Proteomes" id="UP000266188"/>
    </source>
</evidence>
<gene>
    <name evidence="6" type="ORF">PHISCL_03566</name>
</gene>
<name>A0A3A2ZRQ3_9EURO</name>
<feature type="transmembrane region" description="Helical" evidence="5">
    <location>
        <begin position="176"/>
        <end position="195"/>
    </location>
</feature>
<dbReference type="InterPro" id="IPR036259">
    <property type="entry name" value="MFS_trans_sf"/>
</dbReference>
<evidence type="ECO:0000256" key="3">
    <source>
        <dbReference type="ARBA" id="ARBA00022989"/>
    </source>
</evidence>
<dbReference type="STRING" id="2070753.A0A3A2ZRQ3"/>
<dbReference type="SUPFAM" id="SSF103473">
    <property type="entry name" value="MFS general substrate transporter"/>
    <property type="match status" value="1"/>
</dbReference>
<feature type="transmembrane region" description="Helical" evidence="5">
    <location>
        <begin position="78"/>
        <end position="99"/>
    </location>
</feature>
<evidence type="ECO:0000256" key="1">
    <source>
        <dbReference type="ARBA" id="ARBA00004141"/>
    </source>
</evidence>
<reference evidence="7" key="1">
    <citation type="submission" date="2017-02" db="EMBL/GenBank/DDBJ databases">
        <authorList>
            <person name="Tafer H."/>
            <person name="Lopandic K."/>
        </authorList>
    </citation>
    <scope>NUCLEOTIDE SEQUENCE [LARGE SCALE GENOMIC DNA]</scope>
    <source>
        <strain evidence="7">CBS 366.77</strain>
    </source>
</reference>